<comment type="subunit">
    <text evidence="21">Interacts with the MLH1-PMS2 heterodimer via MLH1. Interacts with MSH3. Interacts with the MSH2-MSH6 heterodimer via MSH2, and this interaction may increase the processivity of the 5'-&gt;3' exonuclease activity. Interacts with PCNA, and this interaction may both stimulate the cryptic 3'-&gt;5' exonuclease activity and suppress the 5'-&gt;3' exonuclease activity. Interacts with WRN, and this interaction stimulates both the 5'-&gt;3' exonuclease activity and cleavage of 5'-overhanging flap structures. Interacts with RECQL/RECQ1, and this interaction stimulates cleavage of 5'-overhanging flap structures. Interacts with DNA helicase ZGRF1; the interaction is increased following DNA damage induction.</text>
</comment>
<evidence type="ECO:0000256" key="11">
    <source>
        <dbReference type="ARBA" id="ARBA00022839"/>
    </source>
</evidence>
<evidence type="ECO:0000256" key="9">
    <source>
        <dbReference type="ARBA" id="ARBA00022769"/>
    </source>
</evidence>
<feature type="domain" description="XPG N-terminal" evidence="25">
    <location>
        <begin position="1"/>
        <end position="99"/>
    </location>
</feature>
<dbReference type="GO" id="GO:0051321">
    <property type="term" value="P:meiotic cell cycle"/>
    <property type="evidence" value="ECO:0007669"/>
    <property type="project" value="UniProtKB-KW"/>
</dbReference>
<name>A0A7K7KKE7_9AVES</name>
<keyword evidence="6 22" id="KW-0479">Metal-binding</keyword>
<evidence type="ECO:0000256" key="14">
    <source>
        <dbReference type="ARBA" id="ARBA00022881"/>
    </source>
</evidence>
<dbReference type="InterPro" id="IPR019974">
    <property type="entry name" value="XPG_CS"/>
</dbReference>
<evidence type="ECO:0000256" key="7">
    <source>
        <dbReference type="ARBA" id="ARBA00022759"/>
    </source>
</evidence>
<keyword evidence="14 22" id="KW-0267">Excision nuclease</keyword>
<evidence type="ECO:0000256" key="8">
    <source>
        <dbReference type="ARBA" id="ARBA00022763"/>
    </source>
</evidence>
<dbReference type="EC" id="3.1.-.-" evidence="22"/>
<comment type="caution">
    <text evidence="26">The sequence shown here is derived from an EMBL/GenBank/DDBJ whole genome shotgun (WGS) entry which is preliminary data.</text>
</comment>
<dbReference type="SMART" id="SM00484">
    <property type="entry name" value="XPGI"/>
    <property type="match status" value="1"/>
</dbReference>
<evidence type="ECO:0000256" key="17">
    <source>
        <dbReference type="ARBA" id="ARBA00023204"/>
    </source>
</evidence>
<evidence type="ECO:0000256" key="15">
    <source>
        <dbReference type="ARBA" id="ARBA00022990"/>
    </source>
</evidence>
<reference evidence="26 27" key="1">
    <citation type="submission" date="2019-09" db="EMBL/GenBank/DDBJ databases">
        <title>Bird 10,000 Genomes (B10K) Project - Family phase.</title>
        <authorList>
            <person name="Zhang G."/>
        </authorList>
    </citation>
    <scope>NUCLEOTIDE SEQUENCE [LARGE SCALE GENOMIC DNA]</scope>
    <source>
        <strain evidence="26">OUT-0051</strain>
        <tissue evidence="26">Kidney</tissue>
    </source>
</reference>
<dbReference type="InterPro" id="IPR036279">
    <property type="entry name" value="5-3_exonuclease_C_sf"/>
</dbReference>
<evidence type="ECO:0000256" key="20">
    <source>
        <dbReference type="ARBA" id="ARBA00057694"/>
    </source>
</evidence>
<dbReference type="SUPFAM" id="SSF47807">
    <property type="entry name" value="5' to 3' exonuclease, C-terminal subdomain"/>
    <property type="match status" value="1"/>
</dbReference>
<evidence type="ECO:0000256" key="23">
    <source>
        <dbReference type="SAM" id="MobiDB-lite"/>
    </source>
</evidence>
<dbReference type="PANTHER" id="PTHR11081">
    <property type="entry name" value="FLAP ENDONUCLEASE FAMILY MEMBER"/>
    <property type="match status" value="1"/>
</dbReference>
<keyword evidence="19" id="KW-0469">Meiosis</keyword>
<evidence type="ECO:0000256" key="5">
    <source>
        <dbReference type="ARBA" id="ARBA00022722"/>
    </source>
</evidence>
<feature type="non-terminal residue" evidence="26">
    <location>
        <position position="1"/>
    </location>
</feature>
<keyword evidence="9 22" id="KW-0228">DNA excision</keyword>
<comment type="subcellular location">
    <subcellularLocation>
        <location evidence="1 22">Nucleus</location>
    </subcellularLocation>
</comment>
<proteinExistence type="inferred from homology"/>
<feature type="domain" description="XPG-I" evidence="24">
    <location>
        <begin position="138"/>
        <end position="208"/>
    </location>
</feature>
<dbReference type="GO" id="GO:0005634">
    <property type="term" value="C:nucleus"/>
    <property type="evidence" value="ECO:0007669"/>
    <property type="project" value="UniProtKB-SubCell"/>
</dbReference>
<dbReference type="GO" id="GO:0017108">
    <property type="term" value="F:5'-flap endonuclease activity"/>
    <property type="evidence" value="ECO:0007669"/>
    <property type="project" value="TreeGrafter"/>
</dbReference>
<organism evidence="26 27">
    <name type="scientific">Asarcornis scutulata</name>
    <dbReference type="NCBI Taxonomy" id="75869"/>
    <lineage>
        <taxon>Eukaryota</taxon>
        <taxon>Metazoa</taxon>
        <taxon>Chordata</taxon>
        <taxon>Craniata</taxon>
        <taxon>Vertebrata</taxon>
        <taxon>Euteleostomi</taxon>
        <taxon>Archelosauria</taxon>
        <taxon>Archosauria</taxon>
        <taxon>Dinosauria</taxon>
        <taxon>Saurischia</taxon>
        <taxon>Theropoda</taxon>
        <taxon>Coelurosauria</taxon>
        <taxon>Aves</taxon>
        <taxon>Neognathae</taxon>
        <taxon>Galloanserae</taxon>
        <taxon>Anseriformes</taxon>
        <taxon>Anatidae</taxon>
        <taxon>Anatinae</taxon>
        <taxon>Asarcornis</taxon>
    </lineage>
</organism>
<dbReference type="CDD" id="cd09908">
    <property type="entry name" value="H3TH_EXO1"/>
    <property type="match status" value="1"/>
</dbReference>
<sequence>MGIQGLLQFLKEAAEPAHVKKYRGQAVAVDTYCWLHKGAYACAEKLAKGEPTDHYVAFCMKLVDMLLSFGIKPILVFDGCTIPSKKEVEKARREKRQAGLLKGKQLLREGKLSEARECFARSVNVTHAMAHEVIKAARTHGVDCIVAPYEADAQLAYLNKAGLVQAIITEDSDLLAFGCKKVFLKIDKFGNGLEIDQARLGNCKHLGNVFTEEKFRYMCILSGCDYLPSIHGIGLVKACKLLKLANNPDIIKVIKKMGHYLKMNITVSEEYIQGFTRANNTFLYQLVFDPVNRKLVPLNAYADDIDPETLIYAGRHFGDTTAFQIAIGNIDVDTMERIDNYNPDTAQPIQQRSRDWNDRHANHINTIWSRDYKLDPSTDTVLHTTHLPEKSTTKGTEKKISIKGLKLPSKELLAKRRRSDLEELSDGDLLNQYSFSKAKKFKGNDENAQPQNNVSAIQSSDSSGNSATKENSNSLPRVRNTFASFLQRKNKQRDAVVVPGTRSSFFFFLLRFFCNEADDLDCRAKDDSDQIQDVEGDCKKLEAKPVTEDASLLLGIEKTRTTSLLPGETQRSCFRWFNNLGNNSGNPGVSHIVSSQHFDQQKSNCVASQADDINGVQAESGVVCESDEESSPLTELNCSLQSQGSCEPSEWNLESPKTPQSCNNNSETEVFILTIYNLILKISQVPGLHKSSSVGSRIVTKLKPLIPAKVSGLRKKLSPVQKRNHCDAENKLGLQATISELWKNFQFKRDYEKLSSCKKSDPLSPIKNNIQLTPEAEEEIFNHPEHSHVQRAIFE</sequence>
<gene>
    <name evidence="26" type="primary">Exo1</name>
    <name evidence="26" type="ORF">ASASCU_R11359</name>
</gene>
<evidence type="ECO:0000256" key="16">
    <source>
        <dbReference type="ARBA" id="ARBA00023125"/>
    </source>
</evidence>
<feature type="region of interest" description="Disordered" evidence="23">
    <location>
        <begin position="441"/>
        <end position="474"/>
    </location>
</feature>
<feature type="non-terminal residue" evidence="26">
    <location>
        <position position="795"/>
    </location>
</feature>
<evidence type="ECO:0000256" key="12">
    <source>
        <dbReference type="ARBA" id="ARBA00022842"/>
    </source>
</evidence>
<keyword evidence="15" id="KW-0007">Acetylation</keyword>
<dbReference type="SMART" id="SM00279">
    <property type="entry name" value="HhH2"/>
    <property type="match status" value="1"/>
</dbReference>
<accession>A0A7K7KKE7</accession>
<dbReference type="InterPro" id="IPR044752">
    <property type="entry name" value="PIN-like_EXO1"/>
</dbReference>
<dbReference type="SUPFAM" id="SSF88723">
    <property type="entry name" value="PIN domain-like"/>
    <property type="match status" value="1"/>
</dbReference>
<dbReference type="InterPro" id="IPR029060">
    <property type="entry name" value="PIN-like_dom_sf"/>
</dbReference>
<dbReference type="InterPro" id="IPR008918">
    <property type="entry name" value="HhH2"/>
</dbReference>
<evidence type="ECO:0000256" key="22">
    <source>
        <dbReference type="RuleBase" id="RU910737"/>
    </source>
</evidence>
<dbReference type="Proteomes" id="UP000525565">
    <property type="component" value="Unassembled WGS sequence"/>
</dbReference>
<comment type="similarity">
    <text evidence="2 22">Belongs to the XPG/RAD2 endonuclease family. EXO1 subfamily.</text>
</comment>
<keyword evidence="18 22" id="KW-0539">Nucleus</keyword>
<dbReference type="AlphaFoldDB" id="A0A7K7KKE7"/>
<dbReference type="FunFam" id="1.10.150.20:FF:000011">
    <property type="entry name" value="exonuclease 1"/>
    <property type="match status" value="1"/>
</dbReference>
<dbReference type="PANTHER" id="PTHR11081:SF8">
    <property type="entry name" value="EXONUCLEASE 1"/>
    <property type="match status" value="1"/>
</dbReference>
<evidence type="ECO:0000256" key="3">
    <source>
        <dbReference type="ARBA" id="ARBA00020324"/>
    </source>
</evidence>
<dbReference type="InterPro" id="IPR037315">
    <property type="entry name" value="EXO1_H3TH"/>
</dbReference>
<dbReference type="GO" id="GO:0006298">
    <property type="term" value="P:mismatch repair"/>
    <property type="evidence" value="ECO:0007669"/>
    <property type="project" value="TreeGrafter"/>
</dbReference>
<evidence type="ECO:0000256" key="10">
    <source>
        <dbReference type="ARBA" id="ARBA00022801"/>
    </source>
</evidence>
<evidence type="ECO:0000259" key="25">
    <source>
        <dbReference type="SMART" id="SM00485"/>
    </source>
</evidence>
<evidence type="ECO:0000256" key="6">
    <source>
        <dbReference type="ARBA" id="ARBA00022723"/>
    </source>
</evidence>
<dbReference type="Pfam" id="PF00867">
    <property type="entry name" value="XPG_I"/>
    <property type="match status" value="1"/>
</dbReference>
<dbReference type="GO" id="GO:0046872">
    <property type="term" value="F:metal ion binding"/>
    <property type="evidence" value="ECO:0007669"/>
    <property type="project" value="UniProtKB-UniRule"/>
</dbReference>
<dbReference type="GO" id="GO:0006310">
    <property type="term" value="P:DNA recombination"/>
    <property type="evidence" value="ECO:0007669"/>
    <property type="project" value="TreeGrafter"/>
</dbReference>
<dbReference type="PROSITE" id="PS00842">
    <property type="entry name" value="XPG_2"/>
    <property type="match status" value="1"/>
</dbReference>
<dbReference type="Gene3D" id="3.40.50.1010">
    <property type="entry name" value="5'-nuclease"/>
    <property type="match status" value="1"/>
</dbReference>
<dbReference type="GO" id="GO:0003677">
    <property type="term" value="F:DNA binding"/>
    <property type="evidence" value="ECO:0007669"/>
    <property type="project" value="UniProtKB-UniRule"/>
</dbReference>
<comment type="function">
    <text evidence="20">5'-&gt;3' double-stranded DNA exonuclease which may also possess a cryptic 3'-&gt;5' double-stranded DNA exonuclease activity. Functions in DNA mismatch repair (MMR) to excise mismatch-containing DNA tracts directed by strand breaks located either 5' or 3' to the mismatch. Also exhibits endonuclease activity against 5'-overhanging flap structures similar to those generated by displacement synthesis when DNA polymerase encounters the 5'-end of a downstream Okazaki fragment. Required for somatic hypermutation (SHM) and class switch recombination (CSR) of immunoglobulin genes. Essential for male and female meiosis.</text>
</comment>
<evidence type="ECO:0000256" key="2">
    <source>
        <dbReference type="ARBA" id="ARBA00010563"/>
    </source>
</evidence>
<evidence type="ECO:0000256" key="1">
    <source>
        <dbReference type="ARBA" id="ARBA00004123"/>
    </source>
</evidence>
<comment type="cofactor">
    <cofactor evidence="22">
        <name>Mg(2+)</name>
        <dbReference type="ChEBI" id="CHEBI:18420"/>
    </cofactor>
    <text evidence="22">Binds 2 magnesium ions per subunit. They probably participate in the reaction catalyzed by the enzyme. May bind an additional third magnesium ion after substrate binding.</text>
</comment>
<evidence type="ECO:0000256" key="13">
    <source>
        <dbReference type="ARBA" id="ARBA00022859"/>
    </source>
</evidence>
<evidence type="ECO:0000256" key="21">
    <source>
        <dbReference type="ARBA" id="ARBA00064664"/>
    </source>
</evidence>
<dbReference type="SMART" id="SM00485">
    <property type="entry name" value="XPGN"/>
    <property type="match status" value="1"/>
</dbReference>
<keyword evidence="27" id="KW-1185">Reference proteome</keyword>
<evidence type="ECO:0000313" key="27">
    <source>
        <dbReference type="Proteomes" id="UP000525565"/>
    </source>
</evidence>
<dbReference type="PROSITE" id="PS00841">
    <property type="entry name" value="XPG_1"/>
    <property type="match status" value="1"/>
</dbReference>
<dbReference type="GO" id="GO:0002376">
    <property type="term" value="P:immune system process"/>
    <property type="evidence" value="ECO:0007669"/>
    <property type="project" value="UniProtKB-KW"/>
</dbReference>
<evidence type="ECO:0000313" key="26">
    <source>
        <dbReference type="EMBL" id="NWZ19204.1"/>
    </source>
</evidence>
<evidence type="ECO:0000256" key="18">
    <source>
        <dbReference type="ARBA" id="ARBA00023242"/>
    </source>
</evidence>
<dbReference type="InterPro" id="IPR006084">
    <property type="entry name" value="XPG/Rad2"/>
</dbReference>
<keyword evidence="16 22" id="KW-0238">DNA-binding</keyword>
<keyword evidence="13" id="KW-0391">Immunity</keyword>
<dbReference type="InterPro" id="IPR006085">
    <property type="entry name" value="XPG_DNA_repair_N"/>
</dbReference>
<keyword evidence="17 22" id="KW-0234">DNA repair</keyword>
<keyword evidence="7" id="KW-0255">Endonuclease</keyword>
<protein>
    <recommendedName>
        <fullName evidence="3 22">Exonuclease 1</fullName>
        <ecNumber evidence="22">3.1.-.-</ecNumber>
    </recommendedName>
</protein>
<evidence type="ECO:0000256" key="4">
    <source>
        <dbReference type="ARBA" id="ARBA00022553"/>
    </source>
</evidence>
<dbReference type="Gene3D" id="1.10.150.20">
    <property type="entry name" value="5' to 3' exonuclease, C-terminal subdomain"/>
    <property type="match status" value="1"/>
</dbReference>
<evidence type="ECO:0000256" key="19">
    <source>
        <dbReference type="ARBA" id="ARBA00023254"/>
    </source>
</evidence>
<evidence type="ECO:0000259" key="24">
    <source>
        <dbReference type="SMART" id="SM00484"/>
    </source>
</evidence>
<feature type="compositionally biased region" description="Polar residues" evidence="23">
    <location>
        <begin position="446"/>
        <end position="474"/>
    </location>
</feature>
<dbReference type="CDD" id="cd09857">
    <property type="entry name" value="PIN_EXO1"/>
    <property type="match status" value="1"/>
</dbReference>
<keyword evidence="5 22" id="KW-0540">Nuclease</keyword>
<dbReference type="EMBL" id="VZSO01000017">
    <property type="protein sequence ID" value="NWZ19204.1"/>
    <property type="molecule type" value="Genomic_DNA"/>
</dbReference>
<dbReference type="GO" id="GO:0035312">
    <property type="term" value="F:5'-3' DNA exonuclease activity"/>
    <property type="evidence" value="ECO:0007669"/>
    <property type="project" value="UniProtKB-UniRule"/>
</dbReference>
<keyword evidence="11 22" id="KW-0269">Exonuclease</keyword>
<dbReference type="Pfam" id="PF00752">
    <property type="entry name" value="XPG_N"/>
    <property type="match status" value="1"/>
</dbReference>
<keyword evidence="8 22" id="KW-0227">DNA damage</keyword>
<keyword evidence="4" id="KW-0597">Phosphoprotein</keyword>
<dbReference type="PRINTS" id="PR00853">
    <property type="entry name" value="XPGRADSUPER"/>
</dbReference>
<keyword evidence="12 22" id="KW-0460">Magnesium</keyword>
<dbReference type="FunFam" id="3.40.50.1010:FF:000111">
    <property type="entry name" value="Exonuclease 1"/>
    <property type="match status" value="1"/>
</dbReference>
<dbReference type="InterPro" id="IPR006086">
    <property type="entry name" value="XPG-I_dom"/>
</dbReference>
<keyword evidence="10 22" id="KW-0378">Hydrolase</keyword>